<evidence type="ECO:0000313" key="3">
    <source>
        <dbReference type="EMBL" id="RDD82024.1"/>
    </source>
</evidence>
<keyword evidence="4" id="KW-1185">Reference proteome</keyword>
<feature type="compositionally biased region" description="Low complexity" evidence="1">
    <location>
        <begin position="184"/>
        <end position="207"/>
    </location>
</feature>
<evidence type="ECO:0000313" key="4">
    <source>
        <dbReference type="Proteomes" id="UP000253782"/>
    </source>
</evidence>
<evidence type="ECO:0008006" key="5">
    <source>
        <dbReference type="Google" id="ProtNLM"/>
    </source>
</evidence>
<feature type="compositionally biased region" description="Polar residues" evidence="1">
    <location>
        <begin position="143"/>
        <end position="154"/>
    </location>
</feature>
<evidence type="ECO:0000256" key="2">
    <source>
        <dbReference type="SAM" id="SignalP"/>
    </source>
</evidence>
<name>A0A369UMN1_9GAMM</name>
<feature type="signal peptide" evidence="2">
    <location>
        <begin position="1"/>
        <end position="24"/>
    </location>
</feature>
<reference evidence="3 4" key="1">
    <citation type="submission" date="2018-07" db="EMBL/GenBank/DDBJ databases">
        <title>Dyella tabacisoli L4-6T, whole genome shotgun sequence.</title>
        <authorList>
            <person name="Zhou X.-K."/>
            <person name="Li W.-J."/>
            <person name="Duan Y.-Q."/>
        </authorList>
    </citation>
    <scope>NUCLEOTIDE SEQUENCE [LARGE SCALE GENOMIC DNA]</scope>
    <source>
        <strain evidence="3 4">L4-6</strain>
    </source>
</reference>
<feature type="region of interest" description="Disordered" evidence="1">
    <location>
        <begin position="141"/>
        <end position="220"/>
    </location>
</feature>
<comment type="caution">
    <text evidence="3">The sequence shown here is derived from an EMBL/GenBank/DDBJ whole genome shotgun (WGS) entry which is preliminary data.</text>
</comment>
<evidence type="ECO:0000256" key="1">
    <source>
        <dbReference type="SAM" id="MobiDB-lite"/>
    </source>
</evidence>
<protein>
    <recommendedName>
        <fullName evidence="5">DUF4398 domain-containing protein</fullName>
    </recommendedName>
</protein>
<accession>A0A369UMN1</accession>
<dbReference type="EMBL" id="QQAH01000008">
    <property type="protein sequence ID" value="RDD82024.1"/>
    <property type="molecule type" value="Genomic_DNA"/>
</dbReference>
<dbReference type="Proteomes" id="UP000253782">
    <property type="component" value="Unassembled WGS sequence"/>
</dbReference>
<feature type="chain" id="PRO_5016596280" description="DUF4398 domain-containing protein" evidence="2">
    <location>
        <begin position="25"/>
        <end position="220"/>
    </location>
</feature>
<organism evidence="3 4">
    <name type="scientific">Dyella tabacisoli</name>
    <dbReference type="NCBI Taxonomy" id="2282381"/>
    <lineage>
        <taxon>Bacteria</taxon>
        <taxon>Pseudomonadati</taxon>
        <taxon>Pseudomonadota</taxon>
        <taxon>Gammaproteobacteria</taxon>
        <taxon>Lysobacterales</taxon>
        <taxon>Rhodanobacteraceae</taxon>
        <taxon>Dyella</taxon>
    </lineage>
</organism>
<sequence>MNHRLATTLCALVLAFAASGAVHAAKDDLDVSRLSRNLDQLANDPSLGAYAQAEQARARDAINRLVQARSRDRAHALYLAERQVDLARASAQFQVTQIKLTQLEREHDQIVLEGSQRDAEAARRELERQRMQYQLMQEEAARLQQQGQEASQAADQARNEADQARKLAAAQSKVANAAKREAELAAQAARALRSQVQGDSGSSSDDSTPPPKKKKTNKGG</sequence>
<feature type="compositionally biased region" description="Low complexity" evidence="1">
    <location>
        <begin position="166"/>
        <end position="177"/>
    </location>
</feature>
<dbReference type="OrthoDB" id="5954315at2"/>
<proteinExistence type="predicted"/>
<keyword evidence="2" id="KW-0732">Signal</keyword>
<dbReference type="AlphaFoldDB" id="A0A369UMN1"/>
<feature type="compositionally biased region" description="Basic residues" evidence="1">
    <location>
        <begin position="211"/>
        <end position="220"/>
    </location>
</feature>
<dbReference type="RefSeq" id="WP_114845242.1">
    <property type="nucleotide sequence ID" value="NZ_JBHSPE010000008.1"/>
</dbReference>
<gene>
    <name evidence="3" type="ORF">DVJ77_09585</name>
</gene>